<dbReference type="AlphaFoldDB" id="A0A645D8E6"/>
<keyword evidence="5" id="KW-0472">Membrane</keyword>
<comment type="catalytic activity">
    <reaction evidence="1">
        <text>Cleavage of hydrophobic, N-terminal signal or leader sequences from secreted and periplasmic proteins.</text>
        <dbReference type="EC" id="3.4.21.89"/>
    </reaction>
</comment>
<comment type="caution">
    <text evidence="7">The sequence shown here is derived from an EMBL/GenBank/DDBJ whole genome shotgun (WGS) entry which is preliminary data.</text>
</comment>
<name>A0A645D8E6_9ZZZZ</name>
<reference evidence="7" key="1">
    <citation type="submission" date="2019-08" db="EMBL/GenBank/DDBJ databases">
        <authorList>
            <person name="Kucharzyk K."/>
            <person name="Murdoch R.W."/>
            <person name="Higgins S."/>
            <person name="Loffler F."/>
        </authorList>
    </citation>
    <scope>NUCLEOTIDE SEQUENCE</scope>
</reference>
<evidence type="ECO:0000256" key="5">
    <source>
        <dbReference type="SAM" id="Phobius"/>
    </source>
</evidence>
<accession>A0A645D8E6</accession>
<sequence length="195" mass="22498">MTQSTFMKPINNKNFNPVADFYDWIETFLYALALVVLMFTFLFRFVTVDGESMTHTLKDKDYLIISDLDYKPKTGDIIVFDAMKYNGGVKPLIKRVIATEGQTVDIDFDTWQVYVDGVLLDEPYVRRETTGRMEDGDRADMYPITVDKNCVFVMGDNRNGSRDSRMSNVDQIDTRYILGRVLVRFFPFEAAGKVN</sequence>
<evidence type="ECO:0000256" key="2">
    <source>
        <dbReference type="ARBA" id="ARBA00009370"/>
    </source>
</evidence>
<gene>
    <name evidence="7" type="primary">sipS_7</name>
    <name evidence="7" type="ORF">SDC9_132560</name>
</gene>
<dbReference type="PANTHER" id="PTHR43390">
    <property type="entry name" value="SIGNAL PEPTIDASE I"/>
    <property type="match status" value="1"/>
</dbReference>
<evidence type="ECO:0000313" key="7">
    <source>
        <dbReference type="EMBL" id="MPM85479.1"/>
    </source>
</evidence>
<comment type="similarity">
    <text evidence="2">Belongs to the peptidase S26 family.</text>
</comment>
<evidence type="ECO:0000259" key="6">
    <source>
        <dbReference type="Pfam" id="PF10502"/>
    </source>
</evidence>
<keyword evidence="5" id="KW-1133">Transmembrane helix</keyword>
<dbReference type="NCBIfam" id="TIGR02227">
    <property type="entry name" value="sigpep_I_bact"/>
    <property type="match status" value="1"/>
</dbReference>
<dbReference type="Pfam" id="PF10502">
    <property type="entry name" value="Peptidase_S26"/>
    <property type="match status" value="1"/>
</dbReference>
<dbReference type="GO" id="GO:0009003">
    <property type="term" value="F:signal peptidase activity"/>
    <property type="evidence" value="ECO:0007669"/>
    <property type="project" value="UniProtKB-EC"/>
</dbReference>
<dbReference type="InterPro" id="IPR000223">
    <property type="entry name" value="Pept_S26A_signal_pept_1"/>
</dbReference>
<evidence type="ECO:0000256" key="4">
    <source>
        <dbReference type="ARBA" id="ARBA00022801"/>
    </source>
</evidence>
<dbReference type="CDD" id="cd06530">
    <property type="entry name" value="S26_SPase_I"/>
    <property type="match status" value="1"/>
</dbReference>
<dbReference type="GO" id="GO:0004252">
    <property type="term" value="F:serine-type endopeptidase activity"/>
    <property type="evidence" value="ECO:0007669"/>
    <property type="project" value="InterPro"/>
</dbReference>
<keyword evidence="5" id="KW-0812">Transmembrane</keyword>
<organism evidence="7">
    <name type="scientific">bioreactor metagenome</name>
    <dbReference type="NCBI Taxonomy" id="1076179"/>
    <lineage>
        <taxon>unclassified sequences</taxon>
        <taxon>metagenomes</taxon>
        <taxon>ecological metagenomes</taxon>
    </lineage>
</organism>
<dbReference type="GO" id="GO:0006465">
    <property type="term" value="P:signal peptide processing"/>
    <property type="evidence" value="ECO:0007669"/>
    <property type="project" value="InterPro"/>
</dbReference>
<dbReference type="InterPro" id="IPR019533">
    <property type="entry name" value="Peptidase_S26"/>
</dbReference>
<dbReference type="InterPro" id="IPR036286">
    <property type="entry name" value="LexA/Signal_pep-like_sf"/>
</dbReference>
<proteinExistence type="inferred from homology"/>
<dbReference type="GO" id="GO:0016020">
    <property type="term" value="C:membrane"/>
    <property type="evidence" value="ECO:0007669"/>
    <property type="project" value="InterPro"/>
</dbReference>
<dbReference type="PROSITE" id="PS00761">
    <property type="entry name" value="SPASE_I_3"/>
    <property type="match status" value="1"/>
</dbReference>
<feature type="transmembrane region" description="Helical" evidence="5">
    <location>
        <begin position="27"/>
        <end position="46"/>
    </location>
</feature>
<feature type="domain" description="Peptidase S26" evidence="6">
    <location>
        <begin position="23"/>
        <end position="185"/>
    </location>
</feature>
<dbReference type="EMBL" id="VSSQ01033772">
    <property type="protein sequence ID" value="MPM85479.1"/>
    <property type="molecule type" value="Genomic_DNA"/>
</dbReference>
<dbReference type="SUPFAM" id="SSF51306">
    <property type="entry name" value="LexA/Signal peptidase"/>
    <property type="match status" value="1"/>
</dbReference>
<keyword evidence="4 7" id="KW-0378">Hydrolase</keyword>
<dbReference type="PANTHER" id="PTHR43390:SF1">
    <property type="entry name" value="CHLOROPLAST PROCESSING PEPTIDASE"/>
    <property type="match status" value="1"/>
</dbReference>
<protein>
    <recommendedName>
        <fullName evidence="3">signal peptidase I</fullName>
        <ecNumber evidence="3">3.4.21.89</ecNumber>
    </recommendedName>
</protein>
<dbReference type="EC" id="3.4.21.89" evidence="3"/>
<evidence type="ECO:0000256" key="1">
    <source>
        <dbReference type="ARBA" id="ARBA00000677"/>
    </source>
</evidence>
<evidence type="ECO:0000256" key="3">
    <source>
        <dbReference type="ARBA" id="ARBA00013208"/>
    </source>
</evidence>
<dbReference type="Gene3D" id="2.10.109.10">
    <property type="entry name" value="Umud Fragment, subunit A"/>
    <property type="match status" value="1"/>
</dbReference>
<dbReference type="InterPro" id="IPR019758">
    <property type="entry name" value="Pept_S26A_signal_pept_1_CS"/>
</dbReference>
<dbReference type="PRINTS" id="PR00727">
    <property type="entry name" value="LEADERPTASE"/>
</dbReference>